<feature type="region of interest" description="Disordered" evidence="2">
    <location>
        <begin position="450"/>
        <end position="483"/>
    </location>
</feature>
<dbReference type="OrthoDB" id="7863667at2"/>
<keyword evidence="4" id="KW-1185">Reference proteome</keyword>
<organism evidence="3 4">
    <name type="scientific">Jannaschia pohangensis</name>
    <dbReference type="NCBI Taxonomy" id="390807"/>
    <lineage>
        <taxon>Bacteria</taxon>
        <taxon>Pseudomonadati</taxon>
        <taxon>Pseudomonadota</taxon>
        <taxon>Alphaproteobacteria</taxon>
        <taxon>Rhodobacterales</taxon>
        <taxon>Roseobacteraceae</taxon>
        <taxon>Jannaschia</taxon>
    </lineage>
</organism>
<evidence type="ECO:0000313" key="4">
    <source>
        <dbReference type="Proteomes" id="UP000199110"/>
    </source>
</evidence>
<evidence type="ECO:0008006" key="5">
    <source>
        <dbReference type="Google" id="ProtNLM"/>
    </source>
</evidence>
<feature type="region of interest" description="Disordered" evidence="2">
    <location>
        <begin position="579"/>
        <end position="604"/>
    </location>
</feature>
<dbReference type="Gene3D" id="2.60.120.1290">
    <property type="match status" value="1"/>
</dbReference>
<evidence type="ECO:0000313" key="3">
    <source>
        <dbReference type="EMBL" id="SFJ04133.1"/>
    </source>
</evidence>
<feature type="region of interest" description="Disordered" evidence="2">
    <location>
        <begin position="508"/>
        <end position="540"/>
    </location>
</feature>
<dbReference type="Gene3D" id="3.40.50.200">
    <property type="entry name" value="Peptidase S8/S53 domain"/>
    <property type="match status" value="1"/>
</dbReference>
<dbReference type="InterPro" id="IPR023827">
    <property type="entry name" value="Peptidase_S8_Asp-AS"/>
</dbReference>
<accession>A0A1I3N4C2</accession>
<feature type="compositionally biased region" description="Basic and acidic residues" evidence="2">
    <location>
        <begin position="529"/>
        <end position="538"/>
    </location>
</feature>
<gene>
    <name evidence="3" type="ORF">SAMN04488095_2049</name>
</gene>
<dbReference type="SUPFAM" id="SSF52743">
    <property type="entry name" value="Subtilisin-like"/>
    <property type="match status" value="1"/>
</dbReference>
<dbReference type="EMBL" id="FORA01000002">
    <property type="protein sequence ID" value="SFJ04133.1"/>
    <property type="molecule type" value="Genomic_DNA"/>
</dbReference>
<feature type="compositionally biased region" description="Basic and acidic residues" evidence="2">
    <location>
        <begin position="461"/>
        <end position="483"/>
    </location>
</feature>
<protein>
    <recommendedName>
        <fullName evidence="5">Subtilase family protein</fullName>
    </recommendedName>
</protein>
<reference evidence="3 4" key="1">
    <citation type="submission" date="2016-10" db="EMBL/GenBank/DDBJ databases">
        <authorList>
            <person name="de Groot N.N."/>
        </authorList>
    </citation>
    <scope>NUCLEOTIDE SEQUENCE [LARGE SCALE GENOMIC DNA]</scope>
    <source>
        <strain evidence="3 4">DSM 19073</strain>
    </source>
</reference>
<evidence type="ECO:0000256" key="2">
    <source>
        <dbReference type="SAM" id="MobiDB-lite"/>
    </source>
</evidence>
<dbReference type="AlphaFoldDB" id="A0A1I3N4C2"/>
<dbReference type="STRING" id="390807.SAMN04488095_2049"/>
<sequence length="604" mass="63852">MPEFTAADVGSDLPDNFLPLALSILGRAATHDALPLIVEDGAGGLSVHSIAGPDLLPGGGFADRLANLRGSDADGSLRRVFLGPTLRERCNLALPALRPGKPAKHGKHDACIGVIDTGIAFWNPAFRDRGAKGFSGFGALSFAGTDGASPLQTLSLEDLSRMTRRGDRPGGDLRNRAELGHLFADCVHAPYRGGPPLLVPSDFAHGTAMAALAGRAAGPDAPLFGLELPAAVVADASGETLKGLLDLAVRSMVAMIAGSGPEYTDRPIVILLSFAFLGGPHDGARPIHKALEQTLASFAAQGLDVRIVVPMGNHLNDRAHARIAPDAPDPALTWRLMPDDHSPNSVELVHRDAFPTLTLTTPGGLRVTRPDDDGAELHLLTTDGQVIGASWTRDLGNGWYGTRISLAPTTPAEGFAATADAGPWKIELASRDEVQAWILRDDTVVGTRRIPPRRQSVFEDPAYRAEDAPGHPGTDDSGHPDSKIRRLGTASILATGRSERLIAVGSHWSPRWPADPDDRSRPSPYSGRHLPDDPERGPAIEIVDSPRPFEGQLVVANGTRRLFRVSGTSVAAALHAGRLARKSPVRNGKDTDQAAVGGKARSRK</sequence>
<dbReference type="GO" id="GO:0006508">
    <property type="term" value="P:proteolysis"/>
    <property type="evidence" value="ECO:0007669"/>
    <property type="project" value="InterPro"/>
</dbReference>
<dbReference type="PROSITE" id="PS00136">
    <property type="entry name" value="SUBTILASE_ASP"/>
    <property type="match status" value="1"/>
</dbReference>
<dbReference type="GO" id="GO:0004252">
    <property type="term" value="F:serine-type endopeptidase activity"/>
    <property type="evidence" value="ECO:0007669"/>
    <property type="project" value="InterPro"/>
</dbReference>
<proteinExistence type="predicted"/>
<evidence type="ECO:0000256" key="1">
    <source>
        <dbReference type="ARBA" id="ARBA00022801"/>
    </source>
</evidence>
<dbReference type="InterPro" id="IPR036852">
    <property type="entry name" value="Peptidase_S8/S53_dom_sf"/>
</dbReference>
<dbReference type="RefSeq" id="WP_092779856.1">
    <property type="nucleotide sequence ID" value="NZ_FORA01000002.1"/>
</dbReference>
<keyword evidence="1" id="KW-0378">Hydrolase</keyword>
<name>A0A1I3N4C2_9RHOB</name>
<dbReference type="Proteomes" id="UP000199110">
    <property type="component" value="Unassembled WGS sequence"/>
</dbReference>